<evidence type="ECO:0000259" key="4">
    <source>
        <dbReference type="Pfam" id="PF08545"/>
    </source>
</evidence>
<dbReference type="eggNOG" id="COG0332">
    <property type="taxonomic scope" value="Bacteria"/>
</dbReference>
<dbReference type="GO" id="GO:0044550">
    <property type="term" value="P:secondary metabolite biosynthetic process"/>
    <property type="evidence" value="ECO:0007669"/>
    <property type="project" value="TreeGrafter"/>
</dbReference>
<name>H5XU17_9FIRM</name>
<dbReference type="InterPro" id="IPR013751">
    <property type="entry name" value="ACP_syn_III_N"/>
</dbReference>
<dbReference type="AlphaFoldDB" id="H5XU17"/>
<organism evidence="5 6">
    <name type="scientific">Desulfosporosinus youngiae DSM 17734</name>
    <dbReference type="NCBI Taxonomy" id="768710"/>
    <lineage>
        <taxon>Bacteria</taxon>
        <taxon>Bacillati</taxon>
        <taxon>Bacillota</taxon>
        <taxon>Clostridia</taxon>
        <taxon>Eubacteriales</taxon>
        <taxon>Desulfitobacteriaceae</taxon>
        <taxon>Desulfosporosinus</taxon>
    </lineage>
</organism>
<keyword evidence="1" id="KW-0808">Transferase</keyword>
<dbReference type="PANTHER" id="PTHR34069">
    <property type="entry name" value="3-OXOACYL-[ACYL-CARRIER-PROTEIN] SYNTHASE 3"/>
    <property type="match status" value="1"/>
</dbReference>
<dbReference type="GO" id="GO:0004315">
    <property type="term" value="F:3-oxoacyl-[acyl-carrier-protein] synthase activity"/>
    <property type="evidence" value="ECO:0007669"/>
    <property type="project" value="InterPro"/>
</dbReference>
<dbReference type="Proteomes" id="UP000005104">
    <property type="component" value="Chromosome"/>
</dbReference>
<dbReference type="CDD" id="cd00830">
    <property type="entry name" value="KAS_III"/>
    <property type="match status" value="1"/>
</dbReference>
<dbReference type="GO" id="GO:0006633">
    <property type="term" value="P:fatty acid biosynthetic process"/>
    <property type="evidence" value="ECO:0007669"/>
    <property type="project" value="InterPro"/>
</dbReference>
<evidence type="ECO:0000313" key="6">
    <source>
        <dbReference type="Proteomes" id="UP000005104"/>
    </source>
</evidence>
<evidence type="ECO:0000259" key="3">
    <source>
        <dbReference type="Pfam" id="PF08541"/>
    </source>
</evidence>
<dbReference type="Pfam" id="PF08541">
    <property type="entry name" value="ACP_syn_III_C"/>
    <property type="match status" value="1"/>
</dbReference>
<reference evidence="5 6" key="1">
    <citation type="submission" date="2011-11" db="EMBL/GenBank/DDBJ databases">
        <title>The Noncontiguous Finished genome of Desulfosporosinus youngiae DSM 17734.</title>
        <authorList>
            <consortium name="US DOE Joint Genome Institute (JGI-PGF)"/>
            <person name="Lucas S."/>
            <person name="Han J."/>
            <person name="Lapidus A."/>
            <person name="Cheng J.-F."/>
            <person name="Goodwin L."/>
            <person name="Pitluck S."/>
            <person name="Peters L."/>
            <person name="Ovchinnikova G."/>
            <person name="Lu M."/>
            <person name="Land M.L."/>
            <person name="Hauser L."/>
            <person name="Pester M."/>
            <person name="Spring S."/>
            <person name="Ollivier B."/>
            <person name="Rattei T."/>
            <person name="Klenk H.-P."/>
            <person name="Wagner M."/>
            <person name="Loy A."/>
            <person name="Woyke T.J."/>
        </authorList>
    </citation>
    <scope>NUCLEOTIDE SEQUENCE [LARGE SCALE GENOMIC DNA]</scope>
    <source>
        <strain evidence="5 6">DSM 17734</strain>
    </source>
</reference>
<accession>H5XU17</accession>
<proteinExistence type="predicted"/>
<dbReference type="HOGENOM" id="CLU_039592_4_2_9"/>
<evidence type="ECO:0000256" key="2">
    <source>
        <dbReference type="ARBA" id="ARBA00023315"/>
    </source>
</evidence>
<gene>
    <name evidence="5" type="ORF">DesyoDRAFT_1852</name>
</gene>
<dbReference type="Pfam" id="PF08545">
    <property type="entry name" value="ACP_syn_III"/>
    <property type="match status" value="1"/>
</dbReference>
<keyword evidence="6" id="KW-1185">Reference proteome</keyword>
<evidence type="ECO:0000256" key="1">
    <source>
        <dbReference type="ARBA" id="ARBA00022679"/>
    </source>
</evidence>
<keyword evidence="2" id="KW-0012">Acyltransferase</keyword>
<evidence type="ECO:0000313" key="5">
    <source>
        <dbReference type="EMBL" id="EHQ88975.1"/>
    </source>
</evidence>
<dbReference type="InterPro" id="IPR013747">
    <property type="entry name" value="ACP_syn_III_C"/>
</dbReference>
<protein>
    <submittedName>
        <fullName evidence="5">3-oxoacyl-(Acyl-carrier-protein) synthase III</fullName>
    </submittedName>
</protein>
<dbReference type="STRING" id="768710.DesyoDRAFT_1852"/>
<feature type="domain" description="Beta-ketoacyl-[acyl-carrier-protein] synthase III N-terminal" evidence="4">
    <location>
        <begin position="111"/>
        <end position="197"/>
    </location>
</feature>
<dbReference type="SUPFAM" id="SSF53901">
    <property type="entry name" value="Thiolase-like"/>
    <property type="match status" value="2"/>
</dbReference>
<sequence length="335" mass="36521">MKTVIKGVGIYIPPNRFTSEEVETMAGYEKHGVRHGMVKMITGCQTRHYVSEDEVSSDIASKAALRAMENAGIPPEEIDALLFCSVTQDFAEPATANVVADRLDIRNAYVFDVKNGCNGFLSGMDVADSLIRTGKARTAVVVSGEAISRWVRFDYKSREDLLTGSPVTLSLGDGGGAFILRGEETENKGILKTFFKSMPELWNNNVMWGGGTAFPRDPEKMYIPGTTKPLIDTQVAIADQYIAGMLEELGWRIEDVDFVASSQVAKWIVEKTREKMGVPVEKTSDTLVKWGNVASSNIPLAVYDGIEKGRIKQGSKVILIGGAVGFSSCVMAVQF</sequence>
<dbReference type="Gene3D" id="3.40.47.10">
    <property type="match status" value="1"/>
</dbReference>
<dbReference type="PANTHER" id="PTHR34069:SF2">
    <property type="entry name" value="BETA-KETOACYL-[ACYL-CARRIER-PROTEIN] SYNTHASE III"/>
    <property type="match status" value="1"/>
</dbReference>
<dbReference type="EMBL" id="CM001441">
    <property type="protein sequence ID" value="EHQ88975.1"/>
    <property type="molecule type" value="Genomic_DNA"/>
</dbReference>
<dbReference type="InterPro" id="IPR016039">
    <property type="entry name" value="Thiolase-like"/>
</dbReference>
<feature type="domain" description="Beta-ketoacyl-[acyl-carrier-protein] synthase III C-terminal" evidence="3">
    <location>
        <begin position="246"/>
        <end position="334"/>
    </location>
</feature>
<dbReference type="OrthoDB" id="9815506at2"/>